<evidence type="ECO:0000313" key="2">
    <source>
        <dbReference type="Proteomes" id="UP000035680"/>
    </source>
</evidence>
<reference evidence="2" key="1">
    <citation type="submission" date="2014-07" db="EMBL/GenBank/DDBJ databases">
        <authorList>
            <person name="Martin A.A"/>
            <person name="De Silva N."/>
        </authorList>
    </citation>
    <scope>NUCLEOTIDE SEQUENCE</scope>
</reference>
<name>A0A0K0FAD3_STRVS</name>
<dbReference type="AlphaFoldDB" id="A0A0K0FAD3"/>
<feature type="transmembrane region" description="Helical" evidence="1">
    <location>
        <begin position="7"/>
        <end position="26"/>
    </location>
</feature>
<keyword evidence="2" id="KW-1185">Reference proteome</keyword>
<keyword evidence="1" id="KW-0812">Transmembrane</keyword>
<proteinExistence type="predicted"/>
<accession>A0A0K0FAD3</accession>
<dbReference type="WBParaSite" id="SVE_0578600.1">
    <property type="protein sequence ID" value="SVE_0578600.1"/>
    <property type="gene ID" value="SVE_0578600"/>
</dbReference>
<reference evidence="3" key="2">
    <citation type="submission" date="2015-08" db="UniProtKB">
        <authorList>
            <consortium name="WormBaseParasite"/>
        </authorList>
    </citation>
    <scope>IDENTIFICATION</scope>
</reference>
<evidence type="ECO:0008006" key="4">
    <source>
        <dbReference type="Google" id="ProtNLM"/>
    </source>
</evidence>
<sequence>MIFKKSLLLFNYNIFIYLILLSLYLINFVSSYNSCTYGKKLFAIETGKALCVPVSNPNCVEACEWHGSCRNASHFDAFLGRRTYVAGLQLTDKIFNLQCCTTLGSMTRLKRNKEGSCFWSRWQMTVNEFPSFRVDPVLEDYQYIRDIMIDRVHEKSKSNIKVEICNIIKQRDTCDMNVMKNEDKTTYTMLKLRLARFIENRKVINNHLTITSKDKINEVDFRRDAKPIALTQPIAHFELDGNGEFSLFTNDPSIDNGKSGKDDFKNVVNKELKVFGKYKYPLNNSNTLFEKDSTEIDGPPKPQSNDLLLNPLNNTLPKRPTITMKKIGTLNNNIYYEKTQDKLKAHKLLDKKVLFTKQKYYQTTPMTIQNIIPSPVAHEMSVIAVSKNPKFYNPQYNFIQPIQLSTIKKVIISPQDRMSLLRQCCYETSPRCREICDSNFETNIITSSLSRNTCSGLELGNILQCYPKYFDTYPVSKCCSSPHPSLINFANPNGILPLKCQELCSPNFKLTFEHFGCMNYISTVVECYQKADR</sequence>
<keyword evidence="1" id="KW-0472">Membrane</keyword>
<evidence type="ECO:0000256" key="1">
    <source>
        <dbReference type="SAM" id="Phobius"/>
    </source>
</evidence>
<evidence type="ECO:0000313" key="3">
    <source>
        <dbReference type="WBParaSite" id="SVE_0578600.1"/>
    </source>
</evidence>
<organism evidence="2 3">
    <name type="scientific">Strongyloides venezuelensis</name>
    <name type="common">Threadworm</name>
    <dbReference type="NCBI Taxonomy" id="75913"/>
    <lineage>
        <taxon>Eukaryota</taxon>
        <taxon>Metazoa</taxon>
        <taxon>Ecdysozoa</taxon>
        <taxon>Nematoda</taxon>
        <taxon>Chromadorea</taxon>
        <taxon>Rhabditida</taxon>
        <taxon>Tylenchina</taxon>
        <taxon>Panagrolaimomorpha</taxon>
        <taxon>Strongyloidoidea</taxon>
        <taxon>Strongyloididae</taxon>
        <taxon>Strongyloides</taxon>
    </lineage>
</organism>
<keyword evidence="1" id="KW-1133">Transmembrane helix</keyword>
<protein>
    <recommendedName>
        <fullName evidence="4">Domain of unknown function DB domain-containing protein</fullName>
    </recommendedName>
</protein>
<dbReference type="Proteomes" id="UP000035680">
    <property type="component" value="Unassembled WGS sequence"/>
</dbReference>